<name>A0A1V9ZNN2_ACHHY</name>
<gene>
    <name evidence="1" type="ORF">ACHHYP_05539</name>
</gene>
<accession>A0A1V9ZNN2</accession>
<organism evidence="1 2">
    <name type="scientific">Achlya hypogyna</name>
    <name type="common">Oomycete</name>
    <name type="synonym">Protoachlya hypogyna</name>
    <dbReference type="NCBI Taxonomy" id="1202772"/>
    <lineage>
        <taxon>Eukaryota</taxon>
        <taxon>Sar</taxon>
        <taxon>Stramenopiles</taxon>
        <taxon>Oomycota</taxon>
        <taxon>Saprolegniomycetes</taxon>
        <taxon>Saprolegniales</taxon>
        <taxon>Achlyaceae</taxon>
        <taxon>Achlya</taxon>
    </lineage>
</organism>
<dbReference type="Proteomes" id="UP000243579">
    <property type="component" value="Unassembled WGS sequence"/>
</dbReference>
<dbReference type="EMBL" id="JNBR01000052">
    <property type="protein sequence ID" value="OQR99589.1"/>
    <property type="molecule type" value="Genomic_DNA"/>
</dbReference>
<comment type="caution">
    <text evidence="1">The sequence shown here is derived from an EMBL/GenBank/DDBJ whole genome shotgun (WGS) entry which is preliminary data.</text>
</comment>
<reference evidence="1 2" key="1">
    <citation type="journal article" date="2014" name="Genome Biol. Evol.">
        <title>The secreted proteins of Achlya hypogyna and Thraustotheca clavata identify the ancestral oomycete secretome and reveal gene acquisitions by horizontal gene transfer.</title>
        <authorList>
            <person name="Misner I."/>
            <person name="Blouin N."/>
            <person name="Leonard G."/>
            <person name="Richards T.A."/>
            <person name="Lane C.E."/>
        </authorList>
    </citation>
    <scope>NUCLEOTIDE SEQUENCE [LARGE SCALE GENOMIC DNA]</scope>
    <source>
        <strain evidence="1 2">ATCC 48635</strain>
    </source>
</reference>
<protein>
    <submittedName>
        <fullName evidence="1">Uncharacterized protein</fullName>
    </submittedName>
</protein>
<keyword evidence="2" id="KW-1185">Reference proteome</keyword>
<evidence type="ECO:0000313" key="2">
    <source>
        <dbReference type="Proteomes" id="UP000243579"/>
    </source>
</evidence>
<evidence type="ECO:0000313" key="1">
    <source>
        <dbReference type="EMBL" id="OQR99589.1"/>
    </source>
</evidence>
<dbReference type="OrthoDB" id="76233at2759"/>
<dbReference type="AlphaFoldDB" id="A0A1V9ZNN2"/>
<sequence>METVDALDAKRWELLALLEEERFSKGVYELPVAPTIFDVASDIVDAMDRGAWKNPHYVLFVKSFLRRAALLDFVRMDSACHDSVVPVCRGVTRDALSPIDLVRQSTRLLLRIGHRSARYAIRVVGTDLFLKIDNACPRYGAESSASPALRLLTHEICSELCGSQTLHAVPFLPVSILLTFASSKLMYELLGSQDDPIQIAQVLNQALVTKTPIAHFGAAKILSIIILDTPFERAQPLVHVLVDALGDEHSTEVQAGIAAVLWDVLYLRMDLFTQGLWAELAPSVLAHDSFVRVSIHAMMRALLSPRAASTLHPWLAAQLLERLTVFYTEEASRLREADVAMLFQFFSEEYGHTEAQQAVVVHTILTLPTRTAKPQLRGALLIDGTAEAYLGGLELPSIREAPLATRAEASLRRANQLLQAMLPPPRKADAVRDFQASAMRHDYPVVIAAMMYEAFYSSYPPARVRWLLACD</sequence>
<proteinExistence type="predicted"/>